<dbReference type="Gene3D" id="3.40.50.300">
    <property type="entry name" value="P-loop containing nucleotide triphosphate hydrolases"/>
    <property type="match status" value="2"/>
</dbReference>
<evidence type="ECO:0000256" key="10">
    <source>
        <dbReference type="SAM" id="Coils"/>
    </source>
</evidence>
<dbReference type="EMBL" id="CP002002">
    <property type="protein sequence ID" value="AEO06353.1"/>
    <property type="molecule type" value="Genomic_DNA"/>
</dbReference>
<dbReference type="CDD" id="cd03241">
    <property type="entry name" value="ABC_RecN"/>
    <property type="match status" value="2"/>
</dbReference>
<dbReference type="InterPro" id="IPR004604">
    <property type="entry name" value="DNA_recomb/repair_RecN"/>
</dbReference>
<dbReference type="GO" id="GO:0009432">
    <property type="term" value="P:SOS response"/>
    <property type="evidence" value="ECO:0007669"/>
    <property type="project" value="TreeGrafter"/>
</dbReference>
<dbReference type="NCBIfam" id="TIGR00634">
    <property type="entry name" value="recN"/>
    <property type="match status" value="1"/>
</dbReference>
<dbReference type="HOGENOM" id="CLU_018297_3_1_9"/>
<evidence type="ECO:0000256" key="5">
    <source>
        <dbReference type="ARBA" id="ARBA00022763"/>
    </source>
</evidence>
<dbReference type="InterPro" id="IPR027417">
    <property type="entry name" value="P-loop_NTPase"/>
</dbReference>
<evidence type="ECO:0000313" key="12">
    <source>
        <dbReference type="EMBL" id="AEO06353.1"/>
    </source>
</evidence>
<dbReference type="PANTHER" id="PTHR11059">
    <property type="entry name" value="DNA REPAIR PROTEIN RECN"/>
    <property type="match status" value="1"/>
</dbReference>
<dbReference type="Proteomes" id="UP000001288">
    <property type="component" value="Chromosome"/>
</dbReference>
<dbReference type="PIRSF" id="PIRSF003128">
    <property type="entry name" value="RecN"/>
    <property type="match status" value="1"/>
</dbReference>
<dbReference type="Pfam" id="PF02463">
    <property type="entry name" value="SMC_N"/>
    <property type="match status" value="1"/>
</dbReference>
<evidence type="ECO:0000256" key="7">
    <source>
        <dbReference type="ARBA" id="ARBA00023204"/>
    </source>
</evidence>
<keyword evidence="6" id="KW-0067">ATP-binding</keyword>
<evidence type="ECO:0000313" key="13">
    <source>
        <dbReference type="Proteomes" id="UP000001288"/>
    </source>
</evidence>
<dbReference type="GO" id="GO:0005524">
    <property type="term" value="F:ATP binding"/>
    <property type="evidence" value="ECO:0007669"/>
    <property type="project" value="UniProtKB-KW"/>
</dbReference>
<keyword evidence="4" id="KW-0547">Nucleotide-binding</keyword>
<feature type="coiled-coil region" evidence="10">
    <location>
        <begin position="300"/>
        <end position="330"/>
    </location>
</feature>
<organism evidence="12 13">
    <name type="scientific">Listeria monocytogenes serotype 1/2a (strain 10403S)</name>
    <dbReference type="NCBI Taxonomy" id="393133"/>
    <lineage>
        <taxon>Bacteria</taxon>
        <taxon>Bacillati</taxon>
        <taxon>Bacillota</taxon>
        <taxon>Bacilli</taxon>
        <taxon>Bacillales</taxon>
        <taxon>Listeriaceae</taxon>
        <taxon>Listeria</taxon>
    </lineage>
</organism>
<comment type="function">
    <text evidence="1 9">May be involved in recombinational repair of damaged DNA.</text>
</comment>
<dbReference type="RefSeq" id="WP_014600810.1">
    <property type="nucleotide sequence ID" value="NC_017544.1"/>
</dbReference>
<feature type="domain" description="RecF/RecN/SMC N-terminal" evidence="11">
    <location>
        <begin position="1"/>
        <end position="513"/>
    </location>
</feature>
<dbReference type="FunFam" id="3.40.50.300:FF:000356">
    <property type="entry name" value="DNA repair protein RecN"/>
    <property type="match status" value="1"/>
</dbReference>
<dbReference type="FunFam" id="3.40.50.300:FF:000319">
    <property type="entry name" value="DNA repair protein RecN"/>
    <property type="match status" value="1"/>
</dbReference>
<keyword evidence="10" id="KW-0175">Coiled coil</keyword>
<dbReference type="GO" id="GO:0006281">
    <property type="term" value="P:DNA repair"/>
    <property type="evidence" value="ECO:0007669"/>
    <property type="project" value="UniProtKB-KW"/>
</dbReference>
<dbReference type="KEGG" id="lmt:LMRG_00818"/>
<dbReference type="SUPFAM" id="SSF52540">
    <property type="entry name" value="P-loop containing nucleoside triphosphate hydrolases"/>
    <property type="match status" value="2"/>
</dbReference>
<name>A0A0H3GBX4_LISM4</name>
<keyword evidence="5 9" id="KW-0227">DNA damage</keyword>
<evidence type="ECO:0000256" key="3">
    <source>
        <dbReference type="ARBA" id="ARBA00021315"/>
    </source>
</evidence>
<dbReference type="GO" id="GO:0043590">
    <property type="term" value="C:bacterial nucleoid"/>
    <property type="evidence" value="ECO:0007669"/>
    <property type="project" value="TreeGrafter"/>
</dbReference>
<dbReference type="AlphaFoldDB" id="A0A0H3GBX4"/>
<evidence type="ECO:0000256" key="8">
    <source>
        <dbReference type="ARBA" id="ARBA00033408"/>
    </source>
</evidence>
<gene>
    <name evidence="12" type="ordered locus">LMRG_00818</name>
</gene>
<dbReference type="GO" id="GO:0006310">
    <property type="term" value="P:DNA recombination"/>
    <property type="evidence" value="ECO:0007669"/>
    <property type="project" value="InterPro"/>
</dbReference>
<evidence type="ECO:0000256" key="4">
    <source>
        <dbReference type="ARBA" id="ARBA00022741"/>
    </source>
</evidence>
<evidence type="ECO:0000256" key="9">
    <source>
        <dbReference type="PIRNR" id="PIRNR003128"/>
    </source>
</evidence>
<comment type="similarity">
    <text evidence="2 9">Belongs to the RecN family.</text>
</comment>
<accession>A0A0H3GBX4</accession>
<protein>
    <recommendedName>
        <fullName evidence="3 9">DNA repair protein RecN</fullName>
    </recommendedName>
    <alternativeName>
        <fullName evidence="8 9">Recombination protein N</fullName>
    </alternativeName>
</protein>
<evidence type="ECO:0000256" key="1">
    <source>
        <dbReference type="ARBA" id="ARBA00003618"/>
    </source>
</evidence>
<evidence type="ECO:0000259" key="11">
    <source>
        <dbReference type="Pfam" id="PF02463"/>
    </source>
</evidence>
<dbReference type="InterPro" id="IPR003395">
    <property type="entry name" value="RecF/RecN/SMC_N"/>
</dbReference>
<reference evidence="13" key="1">
    <citation type="submission" date="2010-04" db="EMBL/GenBank/DDBJ databases">
        <title>The genome sequence of Listeria monocytogenes strain 10403S.</title>
        <authorList>
            <consortium name="The Broad Institute Genome Sequencing Platform"/>
            <consortium name="The Broad Institute Genome Sequencing Center for Infectious Disease."/>
            <person name="Borowsky M."/>
            <person name="Borodovsky M."/>
            <person name="Young S.K."/>
            <person name="Zeng Q."/>
            <person name="Koehrsen M."/>
            <person name="Fitzgerald M."/>
            <person name="Wiedmann M."/>
            <person name="Swaminathan B."/>
            <person name="Lauer P."/>
            <person name="Portnoy D."/>
            <person name="Cossart P."/>
            <person name="Buchrieser C."/>
            <person name="Higgins D."/>
            <person name="Abouelleil A."/>
            <person name="Alvarado L."/>
            <person name="Arachchi H.M."/>
            <person name="Berlin A."/>
            <person name="Borenstein D."/>
            <person name="Brown A."/>
            <person name="Chapman S.B."/>
            <person name="Chen Z."/>
            <person name="Dunbar C.D."/>
            <person name="Engels R."/>
            <person name="Freedman E."/>
            <person name="Gearin G."/>
            <person name="Gellesch M."/>
            <person name="Goldberg J."/>
            <person name="Griggs A."/>
            <person name="Gujja S."/>
            <person name="Heilman E."/>
            <person name="Heiman D."/>
            <person name="Howarth C."/>
            <person name="Jen D."/>
            <person name="Larson L."/>
            <person name="Lui A."/>
            <person name="MacDonald J."/>
            <person name="Mehta T."/>
            <person name="Montmayeur A."/>
            <person name="Neiman D."/>
            <person name="Park D."/>
            <person name="Pearson M."/>
            <person name="Priest M."/>
            <person name="Richards J."/>
            <person name="Roberts A."/>
            <person name="Saif S."/>
            <person name="Shea T."/>
            <person name="Shenoy N."/>
            <person name="Sisk P."/>
            <person name="Stolte C."/>
            <person name="Sykes S."/>
            <person name="Walk T."/>
            <person name="White J."/>
            <person name="Yandava C."/>
            <person name="Haas B."/>
            <person name="Nusbaum C."/>
            <person name="Birren B."/>
        </authorList>
    </citation>
    <scope>NUCLEOTIDE SEQUENCE [LARGE SCALE GENOMIC DNA]</scope>
    <source>
        <strain evidence="13">10403S</strain>
    </source>
</reference>
<proteinExistence type="inferred from homology"/>
<evidence type="ECO:0000256" key="2">
    <source>
        <dbReference type="ARBA" id="ARBA00009441"/>
    </source>
</evidence>
<keyword evidence="7 9" id="KW-0234">DNA repair</keyword>
<evidence type="ECO:0000256" key="6">
    <source>
        <dbReference type="ARBA" id="ARBA00022840"/>
    </source>
</evidence>
<dbReference type="PANTHER" id="PTHR11059:SF0">
    <property type="entry name" value="DNA REPAIR PROTEIN RECN"/>
    <property type="match status" value="1"/>
</dbReference>
<sequence>MLQEMTIKNFAIIESLSLTFQEGMTVLTGETGAGKSIIIDALGLLVGGRGSADFIRHGEERLELQGLFALAEDNLACRNALIENGIDASDDMVVLERSLFRSGKNSCRINGKLVTTVLLRQIGSKLIDIHSQHEHQELMNEEFHLSLLDRFASDKIKPALTKYQTNFKEYQTIEKEWQNWTKNERELAQRLDMLRFQQQEIENANLQAGEEDRLLEQKNILANFEKLNENLQGAYAAIQGEPGGLEFVGEAMRQMETAASIHTDYKAVSEAISSSYYMLEDSMSQIRQSLDQLEFQPEELNQIESRLNDLNQLKRKYGKTIEDIIQYEQEISSEMEKLTDSESHVGHLETKLATLKTELTKQAATLTDIRKKAAVTLEKQIKQELNQLYMEKAIFSVRFEANKMELTELGQDSVVFYMSTNPGEPLKPLAKIASGGELSRMMLALKTIFSRHQGITSIIFDEVDTGVSGRVGQAIAEKIYAVSVGSQVLCISHLPQVAAMANHHYYITKKVQNKRTTTSVTVLKGVEKVEEISRMIAGIEVTELTKQHAKEMIEQAEKVKQTY</sequence>